<dbReference type="Proteomes" id="UP001177670">
    <property type="component" value="Unassembled WGS sequence"/>
</dbReference>
<gene>
    <name evidence="2" type="ORF">K0M31_009205</name>
</gene>
<feature type="chain" id="PRO_5041464203" evidence="1">
    <location>
        <begin position="20"/>
        <end position="186"/>
    </location>
</feature>
<protein>
    <submittedName>
        <fullName evidence="2">Uncharacterized protein</fullName>
    </submittedName>
</protein>
<organism evidence="2 3">
    <name type="scientific">Melipona bicolor</name>
    <dbReference type="NCBI Taxonomy" id="60889"/>
    <lineage>
        <taxon>Eukaryota</taxon>
        <taxon>Metazoa</taxon>
        <taxon>Ecdysozoa</taxon>
        <taxon>Arthropoda</taxon>
        <taxon>Hexapoda</taxon>
        <taxon>Insecta</taxon>
        <taxon>Pterygota</taxon>
        <taxon>Neoptera</taxon>
        <taxon>Endopterygota</taxon>
        <taxon>Hymenoptera</taxon>
        <taxon>Apocrita</taxon>
        <taxon>Aculeata</taxon>
        <taxon>Apoidea</taxon>
        <taxon>Anthophila</taxon>
        <taxon>Apidae</taxon>
        <taxon>Melipona</taxon>
    </lineage>
</organism>
<reference evidence="2" key="1">
    <citation type="submission" date="2021-10" db="EMBL/GenBank/DDBJ databases">
        <title>Melipona bicolor Genome sequencing and assembly.</title>
        <authorList>
            <person name="Araujo N.S."/>
            <person name="Arias M.C."/>
        </authorList>
    </citation>
    <scope>NUCLEOTIDE SEQUENCE</scope>
    <source>
        <strain evidence="2">USP_2M_L1-L4_2017</strain>
        <tissue evidence="2">Whole body</tissue>
    </source>
</reference>
<evidence type="ECO:0000313" key="2">
    <source>
        <dbReference type="EMBL" id="KAK1122763.1"/>
    </source>
</evidence>
<comment type="caution">
    <text evidence="2">The sequence shown here is derived from an EMBL/GenBank/DDBJ whole genome shotgun (WGS) entry which is preliminary data.</text>
</comment>
<name>A0AA40FP56_9HYME</name>
<keyword evidence="1" id="KW-0732">Signal</keyword>
<feature type="signal peptide" evidence="1">
    <location>
        <begin position="1"/>
        <end position="19"/>
    </location>
</feature>
<evidence type="ECO:0000313" key="3">
    <source>
        <dbReference type="Proteomes" id="UP001177670"/>
    </source>
</evidence>
<evidence type="ECO:0000256" key="1">
    <source>
        <dbReference type="SAM" id="SignalP"/>
    </source>
</evidence>
<dbReference type="AlphaFoldDB" id="A0AA40FP56"/>
<accession>A0AA40FP56</accession>
<dbReference type="EMBL" id="JAHYIQ010000022">
    <property type="protein sequence ID" value="KAK1122763.1"/>
    <property type="molecule type" value="Genomic_DNA"/>
</dbReference>
<keyword evidence="3" id="KW-1185">Reference proteome</keyword>
<proteinExistence type="predicted"/>
<sequence length="186" mass="20636">MKHGLRGLCLLAFVSTGITVIMEPTEESISSNEDSTSFNEAFGACLARKELGTLECANRGALSALQSLDHKDDLDFGNVHLERANGQSRELLDWDYDPKDFGNVVKATTKLIERRSFKWNLDSVYPGLQLQAGPTLNGNGIMEFVINERATTFGDRQAGPGKELFSCRIFSIFCCILNPLLITWEI</sequence>